<accession>A0A8X8XNZ8</accession>
<evidence type="ECO:0000313" key="3">
    <source>
        <dbReference type="Proteomes" id="UP000298416"/>
    </source>
</evidence>
<reference evidence="2" key="2">
    <citation type="submission" date="2020-08" db="EMBL/GenBank/DDBJ databases">
        <title>Plant Genome Project.</title>
        <authorList>
            <person name="Zhang R.-G."/>
        </authorList>
    </citation>
    <scope>NUCLEOTIDE SEQUENCE</scope>
    <source>
        <strain evidence="2">Huo1</strain>
        <tissue evidence="2">Leaf</tissue>
    </source>
</reference>
<comment type="caution">
    <text evidence="2">The sequence shown here is derived from an EMBL/GenBank/DDBJ whole genome shotgun (WGS) entry which is preliminary data.</text>
</comment>
<keyword evidence="3" id="KW-1185">Reference proteome</keyword>
<dbReference type="AlphaFoldDB" id="A0A8X8XNZ8"/>
<protein>
    <submittedName>
        <fullName evidence="2">Uncharacterized protein</fullName>
    </submittedName>
</protein>
<dbReference type="PANTHER" id="PTHR46250">
    <property type="entry name" value="MYB/SANT-LIKE DNA-BINDING DOMAIN PROTEIN-RELATED"/>
    <property type="match status" value="1"/>
</dbReference>
<reference evidence="2" key="1">
    <citation type="submission" date="2018-01" db="EMBL/GenBank/DDBJ databases">
        <authorList>
            <person name="Mao J.F."/>
        </authorList>
    </citation>
    <scope>NUCLEOTIDE SEQUENCE</scope>
    <source>
        <strain evidence="2">Huo1</strain>
        <tissue evidence="2">Leaf</tissue>
    </source>
</reference>
<name>A0A8X8XNZ8_SALSN</name>
<organism evidence="2">
    <name type="scientific">Salvia splendens</name>
    <name type="common">Scarlet sage</name>
    <dbReference type="NCBI Taxonomy" id="180675"/>
    <lineage>
        <taxon>Eukaryota</taxon>
        <taxon>Viridiplantae</taxon>
        <taxon>Streptophyta</taxon>
        <taxon>Embryophyta</taxon>
        <taxon>Tracheophyta</taxon>
        <taxon>Spermatophyta</taxon>
        <taxon>Magnoliopsida</taxon>
        <taxon>eudicotyledons</taxon>
        <taxon>Gunneridae</taxon>
        <taxon>Pentapetalae</taxon>
        <taxon>asterids</taxon>
        <taxon>lamiids</taxon>
        <taxon>Lamiales</taxon>
        <taxon>Lamiaceae</taxon>
        <taxon>Nepetoideae</taxon>
        <taxon>Mentheae</taxon>
        <taxon>Salviinae</taxon>
        <taxon>Salvia</taxon>
        <taxon>Salvia subgen. Calosphace</taxon>
        <taxon>core Calosphace</taxon>
    </lineage>
</organism>
<dbReference type="Proteomes" id="UP000298416">
    <property type="component" value="Unassembled WGS sequence"/>
</dbReference>
<dbReference type="PANTHER" id="PTHR46250:SF18">
    <property type="entry name" value="MYB_SANT-LIKE DOMAIN-CONTAINING PROTEIN"/>
    <property type="match status" value="1"/>
</dbReference>
<dbReference type="EMBL" id="PNBA02000008">
    <property type="protein sequence ID" value="KAG6415353.1"/>
    <property type="molecule type" value="Genomic_DNA"/>
</dbReference>
<gene>
    <name evidence="2" type="ORF">SASPL_122764</name>
</gene>
<feature type="region of interest" description="Disordered" evidence="1">
    <location>
        <begin position="1"/>
        <end position="36"/>
    </location>
</feature>
<proteinExistence type="predicted"/>
<sequence length="88" mass="9959">MANFHRRASSVASSQETEGMCEFGRSNSTISDRSRRGWTDKEATLIMGMKDLVVTGWKSDNGFKAGYLTRIENIMHQHLPNTDLRVQP</sequence>
<evidence type="ECO:0000313" key="2">
    <source>
        <dbReference type="EMBL" id="KAG6415353.1"/>
    </source>
</evidence>
<evidence type="ECO:0000256" key="1">
    <source>
        <dbReference type="SAM" id="MobiDB-lite"/>
    </source>
</evidence>